<organism evidence="2 3">
    <name type="scientific">Lentinula aff. detonsa</name>
    <dbReference type="NCBI Taxonomy" id="2804958"/>
    <lineage>
        <taxon>Eukaryota</taxon>
        <taxon>Fungi</taxon>
        <taxon>Dikarya</taxon>
        <taxon>Basidiomycota</taxon>
        <taxon>Agaricomycotina</taxon>
        <taxon>Agaricomycetes</taxon>
        <taxon>Agaricomycetidae</taxon>
        <taxon>Agaricales</taxon>
        <taxon>Marasmiineae</taxon>
        <taxon>Omphalotaceae</taxon>
        <taxon>Lentinula</taxon>
    </lineage>
</organism>
<evidence type="ECO:0000313" key="3">
    <source>
        <dbReference type="Proteomes" id="UP001163798"/>
    </source>
</evidence>
<proteinExistence type="predicted"/>
<feature type="compositionally biased region" description="Polar residues" evidence="1">
    <location>
        <begin position="88"/>
        <end position="99"/>
    </location>
</feature>
<evidence type="ECO:0000313" key="2">
    <source>
        <dbReference type="EMBL" id="KAJ3780316.1"/>
    </source>
</evidence>
<reference evidence="2" key="1">
    <citation type="submission" date="2022-08" db="EMBL/GenBank/DDBJ databases">
        <authorList>
            <consortium name="DOE Joint Genome Institute"/>
            <person name="Min B."/>
            <person name="Riley R."/>
            <person name="Sierra-Patev S."/>
            <person name="Naranjo-Ortiz M."/>
            <person name="Looney B."/>
            <person name="Konkel Z."/>
            <person name="Slot J.C."/>
            <person name="Sakamoto Y."/>
            <person name="Steenwyk J.L."/>
            <person name="Rokas A."/>
            <person name="Carro J."/>
            <person name="Camarero S."/>
            <person name="Ferreira P."/>
            <person name="Molpeceres G."/>
            <person name="Ruiz-Duenas F.J."/>
            <person name="Serrano A."/>
            <person name="Henrissat B."/>
            <person name="Drula E."/>
            <person name="Hughes K.W."/>
            <person name="Mata J.L."/>
            <person name="Ishikawa N.K."/>
            <person name="Vargas-Isla R."/>
            <person name="Ushijima S."/>
            <person name="Smith C.A."/>
            <person name="Ahrendt S."/>
            <person name="Andreopoulos W."/>
            <person name="He G."/>
            <person name="Labutti K."/>
            <person name="Lipzen A."/>
            <person name="Ng V."/>
            <person name="Sandor L."/>
            <person name="Barry K."/>
            <person name="Martinez A.T."/>
            <person name="Xiao Y."/>
            <person name="Gibbons J.G."/>
            <person name="Terashima K."/>
            <person name="Hibbett D.S."/>
            <person name="Grigoriev I.V."/>
        </authorList>
    </citation>
    <scope>NUCLEOTIDE SEQUENCE</scope>
    <source>
        <strain evidence="2">TFB10291</strain>
    </source>
</reference>
<sequence>MWKARNVLGGEIKYLEKKSGIVKGYLIRKTLKMETLFKEKGGKEPDPRVDSRVKGQGRVGSGRPHEGQGREGLAALAASSKKSKCKANQTQSGKEQWQRLKTASTVKGTSEGQFVAPGLRLPRPTVWFNNCPSSPINLSSKVHHWF</sequence>
<evidence type="ECO:0000256" key="1">
    <source>
        <dbReference type="SAM" id="MobiDB-lite"/>
    </source>
</evidence>
<dbReference type="Proteomes" id="UP001163798">
    <property type="component" value="Unassembled WGS sequence"/>
</dbReference>
<feature type="compositionally biased region" description="Basic and acidic residues" evidence="1">
    <location>
        <begin position="37"/>
        <end position="53"/>
    </location>
</feature>
<dbReference type="AlphaFoldDB" id="A0AA38NB81"/>
<dbReference type="EMBL" id="MU793792">
    <property type="protein sequence ID" value="KAJ3780316.1"/>
    <property type="molecule type" value="Genomic_DNA"/>
</dbReference>
<gene>
    <name evidence="2" type="ORF">GGU10DRAFT_437904</name>
</gene>
<feature type="region of interest" description="Disordered" evidence="1">
    <location>
        <begin position="37"/>
        <end position="99"/>
    </location>
</feature>
<keyword evidence="3" id="KW-1185">Reference proteome</keyword>
<accession>A0AA38NB81</accession>
<name>A0AA38NB81_9AGAR</name>
<comment type="caution">
    <text evidence="2">The sequence shown here is derived from an EMBL/GenBank/DDBJ whole genome shotgun (WGS) entry which is preliminary data.</text>
</comment>
<protein>
    <submittedName>
        <fullName evidence="2">Uncharacterized protein</fullName>
    </submittedName>
</protein>